<evidence type="ECO:0000313" key="2">
    <source>
        <dbReference type="EMBL" id="PQJ87569.1"/>
    </source>
</evidence>
<dbReference type="Proteomes" id="UP001156660">
    <property type="component" value="Unassembled WGS sequence"/>
</dbReference>
<evidence type="ECO:0000313" key="3">
    <source>
        <dbReference type="Proteomes" id="UP000239273"/>
    </source>
</evidence>
<gene>
    <name evidence="2" type="ORF">BTO23_15810</name>
    <name evidence="1" type="ORF">GCM10007855_00450</name>
</gene>
<dbReference type="InterPro" id="IPR038706">
    <property type="entry name" value="Type_VI_SciN-like_sf"/>
</dbReference>
<keyword evidence="4" id="KW-1185">Reference proteome</keyword>
<evidence type="ECO:0000313" key="4">
    <source>
        <dbReference type="Proteomes" id="UP001156660"/>
    </source>
</evidence>
<keyword evidence="2" id="KW-0449">Lipoprotein</keyword>
<dbReference type="InterPro" id="IPR017734">
    <property type="entry name" value="T6SS_SciN"/>
</dbReference>
<dbReference type="PANTHER" id="PTHR37625">
    <property type="entry name" value="OUTER MEMBRANE LIPOPROTEIN-RELATED"/>
    <property type="match status" value="1"/>
</dbReference>
<dbReference type="Pfam" id="PF12790">
    <property type="entry name" value="T6SS-SciN"/>
    <property type="match status" value="1"/>
</dbReference>
<reference evidence="1" key="1">
    <citation type="journal article" date="2014" name="Int. J. Syst. Evol. Microbiol.">
        <title>Complete genome of a new Firmicutes species belonging to the dominant human colonic microbiota ('Ruminococcus bicirculans') reveals two chromosomes and a selective capacity to utilize plant glucans.</title>
        <authorList>
            <consortium name="NISC Comparative Sequencing Program"/>
            <person name="Wegmann U."/>
            <person name="Louis P."/>
            <person name="Goesmann A."/>
            <person name="Henrissat B."/>
            <person name="Duncan S.H."/>
            <person name="Flint H.J."/>
        </authorList>
    </citation>
    <scope>NUCLEOTIDE SEQUENCE</scope>
    <source>
        <strain evidence="1">NBRC 105001</strain>
    </source>
</reference>
<reference evidence="4" key="3">
    <citation type="journal article" date="2019" name="Int. J. Syst. Evol. Microbiol.">
        <title>The Global Catalogue of Microorganisms (GCM) 10K type strain sequencing project: providing services to taxonomists for standard genome sequencing and annotation.</title>
        <authorList>
            <consortium name="The Broad Institute Genomics Platform"/>
            <consortium name="The Broad Institute Genome Sequencing Center for Infectious Disease"/>
            <person name="Wu L."/>
            <person name="Ma J."/>
        </authorList>
    </citation>
    <scope>NUCLEOTIDE SEQUENCE [LARGE SCALE GENOMIC DNA]</scope>
    <source>
        <strain evidence="4">NBRC 105001</strain>
    </source>
</reference>
<sequence>MRNLLIVTLVLVLSGCTMWDQFKESTGITPETSSIELIITADSVLNVREGGQSSPVILRIHELNSPVLFRNLDFFALFENDKAALGDEYIKRYEYQIQPGDVIHETLVLDPETRAIGFSVAFRDINGSSWRKVELIEEKSEYFLKLNLKESELSSNNTRGIEQTYF</sequence>
<dbReference type="RefSeq" id="WP_081091631.1">
    <property type="nucleotide sequence ID" value="NZ_BSOU01000001.1"/>
</dbReference>
<dbReference type="PANTHER" id="PTHR37625:SF4">
    <property type="entry name" value="OUTER MEMBRANE LIPOPROTEIN"/>
    <property type="match status" value="1"/>
</dbReference>
<dbReference type="OrthoDB" id="5471061at2"/>
<reference evidence="1" key="4">
    <citation type="submission" date="2023-01" db="EMBL/GenBank/DDBJ databases">
        <title>Draft genome sequence of Aliivibrio sifiae strain NBRC 105001.</title>
        <authorList>
            <person name="Sun Q."/>
            <person name="Mori K."/>
        </authorList>
    </citation>
    <scope>NUCLEOTIDE SEQUENCE</scope>
    <source>
        <strain evidence="1">NBRC 105001</strain>
    </source>
</reference>
<dbReference type="EMBL" id="MSCP01000002">
    <property type="protein sequence ID" value="PQJ87569.1"/>
    <property type="molecule type" value="Genomic_DNA"/>
</dbReference>
<evidence type="ECO:0000313" key="1">
    <source>
        <dbReference type="EMBL" id="GLR73172.1"/>
    </source>
</evidence>
<accession>A0A2S7X896</accession>
<dbReference type="Proteomes" id="UP000239273">
    <property type="component" value="Unassembled WGS sequence"/>
</dbReference>
<dbReference type="AlphaFoldDB" id="A0A2S7X896"/>
<dbReference type="EMBL" id="BSOU01000001">
    <property type="protein sequence ID" value="GLR73172.1"/>
    <property type="molecule type" value="Genomic_DNA"/>
</dbReference>
<dbReference type="PROSITE" id="PS51257">
    <property type="entry name" value="PROKAR_LIPOPROTEIN"/>
    <property type="match status" value="1"/>
</dbReference>
<protein>
    <submittedName>
        <fullName evidence="1">Type VI secretion lipoprotein</fullName>
    </submittedName>
    <submittedName>
        <fullName evidence="2">Type VI secretion system-associated lipoprotein</fullName>
    </submittedName>
</protein>
<name>A0A2S7X896_9GAMM</name>
<proteinExistence type="predicted"/>
<dbReference type="NCBIfam" id="TIGR03352">
    <property type="entry name" value="VI_chp_3"/>
    <property type="match status" value="1"/>
</dbReference>
<reference evidence="2 3" key="2">
    <citation type="submission" date="2016-12" db="EMBL/GenBank/DDBJ databases">
        <title>Diversity of luminous bacteria.</title>
        <authorList>
            <person name="Yoshizawa S."/>
            <person name="Kogure K."/>
        </authorList>
    </citation>
    <scope>NUCLEOTIDE SEQUENCE [LARGE SCALE GENOMIC DNA]</scope>
    <source>
        <strain evidence="2 3">NBRC 105001</strain>
    </source>
</reference>
<dbReference type="Gene3D" id="2.60.40.4150">
    <property type="entry name" value="Type VI secretion system, lipoprotein SciN"/>
    <property type="match status" value="1"/>
</dbReference>
<organism evidence="2 3">
    <name type="scientific">Aliivibrio sifiae</name>
    <dbReference type="NCBI Taxonomy" id="566293"/>
    <lineage>
        <taxon>Bacteria</taxon>
        <taxon>Pseudomonadati</taxon>
        <taxon>Pseudomonadota</taxon>
        <taxon>Gammaproteobacteria</taxon>
        <taxon>Vibrionales</taxon>
        <taxon>Vibrionaceae</taxon>
        <taxon>Aliivibrio</taxon>
    </lineage>
</organism>
<comment type="caution">
    <text evidence="2">The sequence shown here is derived from an EMBL/GenBank/DDBJ whole genome shotgun (WGS) entry which is preliminary data.</text>
</comment>